<dbReference type="AlphaFoldDB" id="A0AAW7XDS3"/>
<dbReference type="Proteomes" id="UP001169760">
    <property type="component" value="Unassembled WGS sequence"/>
</dbReference>
<proteinExistence type="predicted"/>
<dbReference type="PANTHER" id="PTHR43280:SF32">
    <property type="entry name" value="TRANSCRIPTIONAL REGULATORY PROTEIN"/>
    <property type="match status" value="1"/>
</dbReference>
<evidence type="ECO:0000256" key="2">
    <source>
        <dbReference type="ARBA" id="ARBA00023125"/>
    </source>
</evidence>
<reference evidence="5" key="1">
    <citation type="submission" date="2023-07" db="EMBL/GenBank/DDBJ databases">
        <title>Genome content predicts the carbon catabolic preferences of heterotrophic bacteria.</title>
        <authorList>
            <person name="Gralka M."/>
        </authorList>
    </citation>
    <scope>NUCLEOTIDE SEQUENCE</scope>
    <source>
        <strain evidence="5">I3M17_2</strain>
    </source>
</reference>
<dbReference type="SMART" id="SM00342">
    <property type="entry name" value="HTH_ARAC"/>
    <property type="match status" value="1"/>
</dbReference>
<name>A0AAW7XDS3_9GAMM</name>
<dbReference type="InterPro" id="IPR018060">
    <property type="entry name" value="HTH_AraC"/>
</dbReference>
<evidence type="ECO:0000256" key="3">
    <source>
        <dbReference type="ARBA" id="ARBA00023163"/>
    </source>
</evidence>
<dbReference type="Pfam" id="PF12833">
    <property type="entry name" value="HTH_18"/>
    <property type="match status" value="1"/>
</dbReference>
<feature type="non-terminal residue" evidence="5">
    <location>
        <position position="1"/>
    </location>
</feature>
<organism evidence="5 6">
    <name type="scientific">Saccharophagus degradans</name>
    <dbReference type="NCBI Taxonomy" id="86304"/>
    <lineage>
        <taxon>Bacteria</taxon>
        <taxon>Pseudomonadati</taxon>
        <taxon>Pseudomonadota</taxon>
        <taxon>Gammaproteobacteria</taxon>
        <taxon>Cellvibrionales</taxon>
        <taxon>Cellvibrionaceae</taxon>
        <taxon>Saccharophagus</taxon>
    </lineage>
</organism>
<feature type="domain" description="HTH araC/xylS-type" evidence="4">
    <location>
        <begin position="1"/>
        <end position="64"/>
    </location>
</feature>
<dbReference type="SUPFAM" id="SSF46689">
    <property type="entry name" value="Homeodomain-like"/>
    <property type="match status" value="1"/>
</dbReference>
<dbReference type="GO" id="GO:0043565">
    <property type="term" value="F:sequence-specific DNA binding"/>
    <property type="evidence" value="ECO:0007669"/>
    <property type="project" value="InterPro"/>
</dbReference>
<dbReference type="InterPro" id="IPR009057">
    <property type="entry name" value="Homeodomain-like_sf"/>
</dbReference>
<dbReference type="Gene3D" id="1.10.10.60">
    <property type="entry name" value="Homeodomain-like"/>
    <property type="match status" value="1"/>
</dbReference>
<keyword evidence="3" id="KW-0804">Transcription</keyword>
<dbReference type="RefSeq" id="WP_303494347.1">
    <property type="nucleotide sequence ID" value="NZ_JAUOPB010000122.1"/>
</dbReference>
<dbReference type="GO" id="GO:0003700">
    <property type="term" value="F:DNA-binding transcription factor activity"/>
    <property type="evidence" value="ECO:0007669"/>
    <property type="project" value="InterPro"/>
</dbReference>
<dbReference type="EMBL" id="JAUOPB010000122">
    <property type="protein sequence ID" value="MDO6425002.1"/>
    <property type="molecule type" value="Genomic_DNA"/>
</dbReference>
<evidence type="ECO:0000313" key="6">
    <source>
        <dbReference type="Proteomes" id="UP001169760"/>
    </source>
</evidence>
<gene>
    <name evidence="5" type="ORF">Q4521_21140</name>
</gene>
<keyword evidence="1" id="KW-0805">Transcription regulation</keyword>
<sequence>KKKQDKTASQIIATHMVQEAKRMLMYTDKSVGEIAYELNFKDVSHFVKYFKRHTQMTPLQFKNTL</sequence>
<protein>
    <submittedName>
        <fullName evidence="5">Helix-turn-helix domain-containing protein</fullName>
    </submittedName>
</protein>
<keyword evidence="2" id="KW-0238">DNA-binding</keyword>
<evidence type="ECO:0000256" key="1">
    <source>
        <dbReference type="ARBA" id="ARBA00023015"/>
    </source>
</evidence>
<dbReference type="PANTHER" id="PTHR43280">
    <property type="entry name" value="ARAC-FAMILY TRANSCRIPTIONAL REGULATOR"/>
    <property type="match status" value="1"/>
</dbReference>
<accession>A0AAW7XDS3</accession>
<evidence type="ECO:0000313" key="5">
    <source>
        <dbReference type="EMBL" id="MDO6425002.1"/>
    </source>
</evidence>
<dbReference type="PROSITE" id="PS01124">
    <property type="entry name" value="HTH_ARAC_FAMILY_2"/>
    <property type="match status" value="1"/>
</dbReference>
<comment type="caution">
    <text evidence="5">The sequence shown here is derived from an EMBL/GenBank/DDBJ whole genome shotgun (WGS) entry which is preliminary data.</text>
</comment>
<evidence type="ECO:0000259" key="4">
    <source>
        <dbReference type="PROSITE" id="PS01124"/>
    </source>
</evidence>